<dbReference type="EMBL" id="JACORU010000001">
    <property type="protein sequence ID" value="MBC5764145.1"/>
    <property type="molecule type" value="Genomic_DNA"/>
</dbReference>
<keyword evidence="2" id="KW-1185">Reference proteome</keyword>
<sequence length="126" mass="14809">MFAAVEKLYRDGRQVVPQWPPLVGQLGTYMQANDTRKQCLRLWPLDYQENVMDRYTPLAVLWLPELVAIVGDQLLVRGFEEAGHRPQRNWVFQKWRCQIMDRAAANRVLEPDRRFGHLAPAPPRNR</sequence>
<dbReference type="AlphaFoldDB" id="A0A923M560"/>
<evidence type="ECO:0000313" key="1">
    <source>
        <dbReference type="EMBL" id="MBC5764145.1"/>
    </source>
</evidence>
<reference evidence="1" key="1">
    <citation type="submission" date="2020-08" db="EMBL/GenBank/DDBJ databases">
        <title>Ramlibacter sp. GTP1 16S ribosomal RNA gene genome sequencing and assembly.</title>
        <authorList>
            <person name="Kang M."/>
        </authorList>
    </citation>
    <scope>NUCLEOTIDE SEQUENCE</scope>
    <source>
        <strain evidence="1">GTP1</strain>
    </source>
</reference>
<evidence type="ECO:0000313" key="2">
    <source>
        <dbReference type="Proteomes" id="UP000596827"/>
    </source>
</evidence>
<accession>A0A923M560</accession>
<proteinExistence type="predicted"/>
<organism evidence="1 2">
    <name type="scientific">Ramlibacter albus</name>
    <dbReference type="NCBI Taxonomy" id="2079448"/>
    <lineage>
        <taxon>Bacteria</taxon>
        <taxon>Pseudomonadati</taxon>
        <taxon>Pseudomonadota</taxon>
        <taxon>Betaproteobacteria</taxon>
        <taxon>Burkholderiales</taxon>
        <taxon>Comamonadaceae</taxon>
        <taxon>Ramlibacter</taxon>
    </lineage>
</organism>
<name>A0A923M560_9BURK</name>
<protein>
    <submittedName>
        <fullName evidence="1">Uncharacterized protein</fullName>
    </submittedName>
</protein>
<gene>
    <name evidence="1" type="ORF">H8R02_06780</name>
</gene>
<comment type="caution">
    <text evidence="1">The sequence shown here is derived from an EMBL/GenBank/DDBJ whole genome shotgun (WGS) entry which is preliminary data.</text>
</comment>
<dbReference type="Proteomes" id="UP000596827">
    <property type="component" value="Unassembled WGS sequence"/>
</dbReference>
<dbReference type="RefSeq" id="WP_187080542.1">
    <property type="nucleotide sequence ID" value="NZ_JACORU010000001.1"/>
</dbReference>